<accession>A0A0C9TY51</accession>
<dbReference type="EMBL" id="KN819338">
    <property type="protein sequence ID" value="KIJ15208.1"/>
    <property type="molecule type" value="Genomic_DNA"/>
</dbReference>
<gene>
    <name evidence="3" type="ORF">PAXINDRAFT_12121</name>
</gene>
<dbReference type="AlphaFoldDB" id="A0A0C9TY51"/>
<dbReference type="OrthoDB" id="2646753at2759"/>
<keyword evidence="4" id="KW-1185">Reference proteome</keyword>
<dbReference type="InterPro" id="IPR045341">
    <property type="entry name" value="DUF6532"/>
</dbReference>
<feature type="compositionally biased region" description="Basic residues" evidence="1">
    <location>
        <begin position="249"/>
        <end position="258"/>
    </location>
</feature>
<dbReference type="Pfam" id="PF20149">
    <property type="entry name" value="DUF6532"/>
    <property type="match status" value="1"/>
</dbReference>
<organism evidence="3 4">
    <name type="scientific">Paxillus involutus ATCC 200175</name>
    <dbReference type="NCBI Taxonomy" id="664439"/>
    <lineage>
        <taxon>Eukaryota</taxon>
        <taxon>Fungi</taxon>
        <taxon>Dikarya</taxon>
        <taxon>Basidiomycota</taxon>
        <taxon>Agaricomycotina</taxon>
        <taxon>Agaricomycetes</taxon>
        <taxon>Agaricomycetidae</taxon>
        <taxon>Boletales</taxon>
        <taxon>Paxilineae</taxon>
        <taxon>Paxillaceae</taxon>
        <taxon>Paxillus</taxon>
    </lineage>
</organism>
<feature type="compositionally biased region" description="Basic residues" evidence="1">
    <location>
        <begin position="274"/>
        <end position="292"/>
    </location>
</feature>
<evidence type="ECO:0000313" key="4">
    <source>
        <dbReference type="Proteomes" id="UP000053647"/>
    </source>
</evidence>
<evidence type="ECO:0000256" key="1">
    <source>
        <dbReference type="SAM" id="MobiDB-lite"/>
    </source>
</evidence>
<evidence type="ECO:0000259" key="2">
    <source>
        <dbReference type="Pfam" id="PF20149"/>
    </source>
</evidence>
<feature type="domain" description="DUF6532" evidence="2">
    <location>
        <begin position="341"/>
        <end position="533"/>
    </location>
</feature>
<evidence type="ECO:0000313" key="3">
    <source>
        <dbReference type="EMBL" id="KIJ15208.1"/>
    </source>
</evidence>
<dbReference type="HOGENOM" id="CLU_471802_0_0_1"/>
<dbReference type="Proteomes" id="UP000053647">
    <property type="component" value="Unassembled WGS sequence"/>
</dbReference>
<feature type="region of interest" description="Disordered" evidence="1">
    <location>
        <begin position="131"/>
        <end position="323"/>
    </location>
</feature>
<proteinExistence type="predicted"/>
<sequence>MSKSSIPVLSPILGRPPLVIKEAEAPLRTPSMWTFLPNKPSVFLLNRSLRLPTKRKDKKLSIPIPCLHPIRDTIPLVTSVAALDIFTLTVNGTNAPDVNASNLDISNSTVLPIVPLPLLYLEGYGRRRKKEKKIGGKQYIVTGSTNRSPSPREHQSACQHAARRGHGEARVARPSSSPPRNRNRGRVRIAHPSSSPLRNWGHGGVHAAHPPSSPPRHRGRGGARAAHPPSPPTCNRGCGRARAADRSPSPRRNRSRRGQRNEDTDEEDFDILDHHHHRNCAPRPPSQHHLHSIRCDAPASDDSDQGYGSNGRHRPRSRPNNNEATKCGFWPPLWRLVIDQAKLEWRVLLAVNDGFPDRNESLKAEIPDILTQCILAHKESGLKLEPSYYPTYKHELGVLLAIKLVPDLYSLRLPTNLSAKEAKAWVMKRADRLCQKARFLQGPPKANGDEENFANEGLYRLCVAFYYGKSRKLLGSTVEFKSSIPYGGVVLVATAIKSVIKRLASCGHLDNFPKFEGAVFKPEYGKIWGLMEQVLDNEDAAKRLDRLLAKWSKIARRDMEEDLAPSDDDEYSLAPMHG</sequence>
<reference evidence="4" key="2">
    <citation type="submission" date="2015-01" db="EMBL/GenBank/DDBJ databases">
        <title>Evolutionary Origins and Diversification of the Mycorrhizal Mutualists.</title>
        <authorList>
            <consortium name="DOE Joint Genome Institute"/>
            <consortium name="Mycorrhizal Genomics Consortium"/>
            <person name="Kohler A."/>
            <person name="Kuo A."/>
            <person name="Nagy L.G."/>
            <person name="Floudas D."/>
            <person name="Copeland A."/>
            <person name="Barry K.W."/>
            <person name="Cichocki N."/>
            <person name="Veneault-Fourrey C."/>
            <person name="LaButti K."/>
            <person name="Lindquist E.A."/>
            <person name="Lipzen A."/>
            <person name="Lundell T."/>
            <person name="Morin E."/>
            <person name="Murat C."/>
            <person name="Riley R."/>
            <person name="Ohm R."/>
            <person name="Sun H."/>
            <person name="Tunlid A."/>
            <person name="Henrissat B."/>
            <person name="Grigoriev I.V."/>
            <person name="Hibbett D.S."/>
            <person name="Martin F."/>
        </authorList>
    </citation>
    <scope>NUCLEOTIDE SEQUENCE [LARGE SCALE GENOMIC DNA]</scope>
    <source>
        <strain evidence="4">ATCC 200175</strain>
    </source>
</reference>
<protein>
    <recommendedName>
        <fullName evidence="2">DUF6532 domain-containing protein</fullName>
    </recommendedName>
</protein>
<reference evidence="3 4" key="1">
    <citation type="submission" date="2014-06" db="EMBL/GenBank/DDBJ databases">
        <authorList>
            <consortium name="DOE Joint Genome Institute"/>
            <person name="Kuo A."/>
            <person name="Kohler A."/>
            <person name="Nagy L.G."/>
            <person name="Floudas D."/>
            <person name="Copeland A."/>
            <person name="Barry K.W."/>
            <person name="Cichocki N."/>
            <person name="Veneault-Fourrey C."/>
            <person name="LaButti K."/>
            <person name="Lindquist E.A."/>
            <person name="Lipzen A."/>
            <person name="Lundell T."/>
            <person name="Morin E."/>
            <person name="Murat C."/>
            <person name="Sun H."/>
            <person name="Tunlid A."/>
            <person name="Henrissat B."/>
            <person name="Grigoriev I.V."/>
            <person name="Hibbett D.S."/>
            <person name="Martin F."/>
            <person name="Nordberg H.P."/>
            <person name="Cantor M.N."/>
            <person name="Hua S.X."/>
        </authorList>
    </citation>
    <scope>NUCLEOTIDE SEQUENCE [LARGE SCALE GENOMIC DNA]</scope>
    <source>
        <strain evidence="3 4">ATCC 200175</strain>
    </source>
</reference>
<name>A0A0C9TY51_PAXIN</name>